<protein>
    <recommendedName>
        <fullName evidence="3 6">Flagellar basal body rod protein FlgB</fullName>
    </recommendedName>
</protein>
<name>A0AAE3NZ19_9BACT</name>
<keyword evidence="7" id="KW-0966">Cell projection</keyword>
<keyword evidence="7" id="KW-0282">Flagellum</keyword>
<keyword evidence="7" id="KW-0969">Cilium</keyword>
<dbReference type="Proteomes" id="UP001221302">
    <property type="component" value="Unassembled WGS sequence"/>
</dbReference>
<comment type="function">
    <text evidence="5 6">Structural component of flagellum, the bacterial motility apparatus. Part of the rod structure of flagellar basal body.</text>
</comment>
<evidence type="ECO:0000256" key="6">
    <source>
        <dbReference type="PIRNR" id="PIRNR002889"/>
    </source>
</evidence>
<comment type="subunit">
    <text evidence="6">The basal body constitutes a major portion of the flagellar organelle and consists of a number of rings mounted on a central rod.</text>
</comment>
<accession>A0AAE3NZ19</accession>
<evidence type="ECO:0000256" key="2">
    <source>
        <dbReference type="ARBA" id="ARBA00009677"/>
    </source>
</evidence>
<dbReference type="NCBIfam" id="TIGR01396">
    <property type="entry name" value="FlgB"/>
    <property type="match status" value="1"/>
</dbReference>
<dbReference type="AlphaFoldDB" id="A0AAE3NZ19"/>
<evidence type="ECO:0000313" key="8">
    <source>
        <dbReference type="Proteomes" id="UP001221302"/>
    </source>
</evidence>
<dbReference type="RefSeq" id="WP_321535035.1">
    <property type="nucleotide sequence ID" value="NZ_JARGDL010000003.1"/>
</dbReference>
<dbReference type="GO" id="GO:0030694">
    <property type="term" value="C:bacterial-type flagellum basal body, rod"/>
    <property type="evidence" value="ECO:0007669"/>
    <property type="project" value="InterPro"/>
</dbReference>
<comment type="caution">
    <text evidence="7">The sequence shown here is derived from an EMBL/GenBank/DDBJ whole genome shotgun (WGS) entry which is preliminary data.</text>
</comment>
<organism evidence="7 8">
    <name type="scientific">Stygiobacter electus</name>
    <dbReference type="NCBI Taxonomy" id="3032292"/>
    <lineage>
        <taxon>Bacteria</taxon>
        <taxon>Pseudomonadati</taxon>
        <taxon>Ignavibacteriota</taxon>
        <taxon>Ignavibacteria</taxon>
        <taxon>Ignavibacteriales</taxon>
        <taxon>Melioribacteraceae</taxon>
        <taxon>Stygiobacter</taxon>
    </lineage>
</organism>
<dbReference type="EMBL" id="JARGDL010000003">
    <property type="protein sequence ID" value="MDF1611269.1"/>
    <property type="molecule type" value="Genomic_DNA"/>
</dbReference>
<comment type="similarity">
    <text evidence="2 6">Belongs to the flagella basal body rod proteins family.</text>
</comment>
<comment type="subcellular location">
    <subcellularLocation>
        <location evidence="1 6">Bacterial flagellum basal body</location>
    </subcellularLocation>
</comment>
<proteinExistence type="inferred from homology"/>
<keyword evidence="8" id="KW-1185">Reference proteome</keyword>
<keyword evidence="4 6" id="KW-0975">Bacterial flagellum</keyword>
<evidence type="ECO:0000256" key="1">
    <source>
        <dbReference type="ARBA" id="ARBA00004117"/>
    </source>
</evidence>
<evidence type="ECO:0000256" key="3">
    <source>
        <dbReference type="ARBA" id="ARBA00014376"/>
    </source>
</evidence>
<reference evidence="7" key="1">
    <citation type="submission" date="2023-03" db="EMBL/GenBank/DDBJ databases">
        <title>Stygiobacter electus gen. nov., sp. nov., facultatively anaerobic thermotolerant bacterium of the class Ignavibacteria from a well of Yessentuki mineral water deposit.</title>
        <authorList>
            <person name="Podosokorskaya O.A."/>
            <person name="Elcheninov A.G."/>
            <person name="Petrova N.F."/>
            <person name="Zavarzina D.G."/>
            <person name="Kublanov I.V."/>
            <person name="Merkel A.Y."/>
        </authorList>
    </citation>
    <scope>NUCLEOTIDE SEQUENCE</scope>
    <source>
        <strain evidence="7">09-Me</strain>
    </source>
</reference>
<gene>
    <name evidence="7" type="primary">flgB</name>
    <name evidence="7" type="ORF">P0M35_03840</name>
</gene>
<evidence type="ECO:0000313" key="7">
    <source>
        <dbReference type="EMBL" id="MDF1611269.1"/>
    </source>
</evidence>
<dbReference type="InterPro" id="IPR006300">
    <property type="entry name" value="FlgB"/>
</dbReference>
<evidence type="ECO:0000256" key="4">
    <source>
        <dbReference type="ARBA" id="ARBA00023143"/>
    </source>
</evidence>
<dbReference type="PIRSF" id="PIRSF002889">
    <property type="entry name" value="Rod_FlgB"/>
    <property type="match status" value="1"/>
</dbReference>
<evidence type="ECO:0000256" key="5">
    <source>
        <dbReference type="ARBA" id="ARBA00024934"/>
    </source>
</evidence>
<dbReference type="GO" id="GO:0071973">
    <property type="term" value="P:bacterial-type flagellum-dependent cell motility"/>
    <property type="evidence" value="ECO:0007669"/>
    <property type="project" value="InterPro"/>
</dbReference>
<sequence>MPSSIKLLTNLLDYCTEKNKVIAKNIANIGTENYRRQDVVFKDILQESTGSLLKKTNEKHLDIQIDPEESKKFEYIEDKTEEMDSGINNVNIEREMSELAENTLRFKFASRKVGDYYKTLQKVIKGGGVG</sequence>